<evidence type="ECO:0000313" key="2">
    <source>
        <dbReference type="Proteomes" id="UP000660339"/>
    </source>
</evidence>
<evidence type="ECO:0008006" key="3">
    <source>
        <dbReference type="Google" id="ProtNLM"/>
    </source>
</evidence>
<evidence type="ECO:0000313" key="1">
    <source>
        <dbReference type="EMBL" id="GIG12004.1"/>
    </source>
</evidence>
<dbReference type="Proteomes" id="UP000660339">
    <property type="component" value="Unassembled WGS sequence"/>
</dbReference>
<dbReference type="AlphaFoldDB" id="A0A8J3PCU2"/>
<dbReference type="EMBL" id="BONJ01000001">
    <property type="protein sequence ID" value="GIG12004.1"/>
    <property type="molecule type" value="Genomic_DNA"/>
</dbReference>
<protein>
    <recommendedName>
        <fullName evidence="3">Bacteriocin-protection protein</fullName>
    </recommendedName>
</protein>
<organism evidence="1 2">
    <name type="scientific">Catellatospora methionotrophica</name>
    <dbReference type="NCBI Taxonomy" id="121620"/>
    <lineage>
        <taxon>Bacteria</taxon>
        <taxon>Bacillati</taxon>
        <taxon>Actinomycetota</taxon>
        <taxon>Actinomycetes</taxon>
        <taxon>Micromonosporales</taxon>
        <taxon>Micromonosporaceae</taxon>
        <taxon>Catellatospora</taxon>
    </lineage>
</organism>
<keyword evidence="2" id="KW-1185">Reference proteome</keyword>
<accession>A0A8J3PCU2</accession>
<gene>
    <name evidence="1" type="ORF">Cme02nite_03360</name>
</gene>
<proteinExistence type="predicted"/>
<dbReference type="Pfam" id="PF13376">
    <property type="entry name" value="OmdA"/>
    <property type="match status" value="1"/>
</dbReference>
<reference evidence="1" key="1">
    <citation type="submission" date="2021-01" db="EMBL/GenBank/DDBJ databases">
        <title>Whole genome shotgun sequence of Catellatospora methionotrophica NBRC 14553.</title>
        <authorList>
            <person name="Komaki H."/>
            <person name="Tamura T."/>
        </authorList>
    </citation>
    <scope>NUCLEOTIDE SEQUENCE</scope>
    <source>
        <strain evidence="1">NBRC 14553</strain>
    </source>
</reference>
<name>A0A8J3PCU2_9ACTN</name>
<comment type="caution">
    <text evidence="1">The sequence shown here is derived from an EMBL/GenBank/DDBJ whole genome shotgun (WGS) entry which is preliminary data.</text>
</comment>
<dbReference type="RefSeq" id="WP_166380430.1">
    <property type="nucleotide sequence ID" value="NZ_BAAATT010000011.1"/>
</dbReference>
<sequence length="183" mass="20659">MADELELRSFASRQEFEQWLEREHATSPGLLIKFAKKGSGVVSLTYAEAVEVSLCYGWIDGQAKRIDDAFYQQRYTPRRKRSIWSKINTEKVAALIASGRMRPAGQAQVDLAKADGRWDAAYHGPATAQVPAEIAADPQALQAIEAMNRTNRFAYINRFNLAKKPETKAKIIDQLRRGHLFHP</sequence>